<dbReference type="InterPro" id="IPR050546">
    <property type="entry name" value="Glycosyl_Hydrlase_16"/>
</dbReference>
<dbReference type="SUPFAM" id="SSF49899">
    <property type="entry name" value="Concanavalin A-like lectins/glucanases"/>
    <property type="match status" value="1"/>
</dbReference>
<dbReference type="InterPro" id="IPR000757">
    <property type="entry name" value="Beta-glucanase-like"/>
</dbReference>
<reference evidence="3" key="1">
    <citation type="submission" date="2022-10" db="EMBL/GenBank/DDBJ databases">
        <title>Comparative genomics and taxonomic characterization of three novel marine species of genus Reichenbachiella exhibiting antioxidant and polysaccharide degradation activities.</title>
        <authorList>
            <person name="Muhammad N."/>
            <person name="Lee Y.-J."/>
            <person name="Ko J."/>
            <person name="Kim S.-G."/>
        </authorList>
    </citation>
    <scope>NUCLEOTIDE SEQUENCE</scope>
    <source>
        <strain evidence="3">Wsw4-B4</strain>
    </source>
</reference>
<dbReference type="Pfam" id="PF18962">
    <property type="entry name" value="Por_Secre_tail"/>
    <property type="match status" value="1"/>
</dbReference>
<evidence type="ECO:0000259" key="2">
    <source>
        <dbReference type="PROSITE" id="PS51762"/>
    </source>
</evidence>
<comment type="similarity">
    <text evidence="1">Belongs to the glycosyl hydrolase 16 family.</text>
</comment>
<dbReference type="PROSITE" id="PS51762">
    <property type="entry name" value="GH16_2"/>
    <property type="match status" value="1"/>
</dbReference>
<dbReference type="InterPro" id="IPR013320">
    <property type="entry name" value="ConA-like_dom_sf"/>
</dbReference>
<evidence type="ECO:0000313" key="3">
    <source>
        <dbReference type="EMBL" id="UXX79374.1"/>
    </source>
</evidence>
<keyword evidence="4" id="KW-1185">Reference proteome</keyword>
<name>A0ABY6D0D9_9BACT</name>
<proteinExistence type="inferred from homology"/>
<dbReference type="Gene3D" id="2.60.120.200">
    <property type="match status" value="1"/>
</dbReference>
<gene>
    <name evidence="3" type="ORF">N7E81_18645</name>
</gene>
<evidence type="ECO:0000256" key="1">
    <source>
        <dbReference type="ARBA" id="ARBA00006865"/>
    </source>
</evidence>
<dbReference type="EMBL" id="CP106735">
    <property type="protein sequence ID" value="UXX79374.1"/>
    <property type="molecule type" value="Genomic_DNA"/>
</dbReference>
<sequence length="497" mass="55603">MREISFVIILTLLQGYSLQAQKPEAHTDMAWDYLSDYSDEFNTGTLDAAKWNNNVGDWGTWSWEPENAYVKDTVLALQMKHDPHQRGGVNYYFTSGIVQITKKITYGYFEAKIKACQNWPGEAPAFWLYSQGEPTPTEEGGVQYSEIDAVEIFQIVGELKTIEMNLHTRIIKDGELTWIRPGQGYEEMTRNTWEAPWDPRDDYHTYGVMNRKDSIIWYVDGVERGRKANLYWHLPMNVTVSMGLRNPYEKYINGVRTVIETPTSPVGFPTEMYCDYVRVWEAPAQIVVDRDKIAKKEYSPSFPIIFDYAYDAGSGYEIPSDAEGLVLRLQQQDASGAMIKEYKTIDASIAGRVAGESSVTLALPDDILLTSKLPSGHSYVLLAETTSTIGGGTTVTMEEIKDINVTDLVLDVSGEPSTGLAVFPNPATNQLSIRGEIAPDAQFVVYNLLGVEQVRAKLPRQAKNGVSTIDISPLHAGVYLLVVKSSDHSSVIRFAKN</sequence>
<dbReference type="Pfam" id="PF00722">
    <property type="entry name" value="Glyco_hydro_16"/>
    <property type="match status" value="1"/>
</dbReference>
<dbReference type="InterPro" id="IPR026444">
    <property type="entry name" value="Secre_tail"/>
</dbReference>
<dbReference type="PANTHER" id="PTHR10963:SF55">
    <property type="entry name" value="GLYCOSIDE HYDROLASE FAMILY 16 PROTEIN"/>
    <property type="match status" value="1"/>
</dbReference>
<protein>
    <submittedName>
        <fullName evidence="3">Family 16 glycosylhydrolase</fullName>
    </submittedName>
</protein>
<feature type="domain" description="GH16" evidence="2">
    <location>
        <begin position="27"/>
        <end position="285"/>
    </location>
</feature>
<dbReference type="NCBIfam" id="TIGR04183">
    <property type="entry name" value="Por_Secre_tail"/>
    <property type="match status" value="1"/>
</dbReference>
<dbReference type="RefSeq" id="WP_263051117.1">
    <property type="nucleotide sequence ID" value="NZ_CP106735.1"/>
</dbReference>
<dbReference type="Proteomes" id="UP001062165">
    <property type="component" value="Chromosome"/>
</dbReference>
<evidence type="ECO:0000313" key="4">
    <source>
        <dbReference type="Proteomes" id="UP001062165"/>
    </source>
</evidence>
<dbReference type="PANTHER" id="PTHR10963">
    <property type="entry name" value="GLYCOSYL HYDROLASE-RELATED"/>
    <property type="match status" value="1"/>
</dbReference>
<organism evidence="3 4">
    <name type="scientific">Reichenbachiella carrageenanivorans</name>
    <dbReference type="NCBI Taxonomy" id="2979869"/>
    <lineage>
        <taxon>Bacteria</taxon>
        <taxon>Pseudomonadati</taxon>
        <taxon>Bacteroidota</taxon>
        <taxon>Cytophagia</taxon>
        <taxon>Cytophagales</taxon>
        <taxon>Reichenbachiellaceae</taxon>
        <taxon>Reichenbachiella</taxon>
    </lineage>
</organism>
<accession>A0ABY6D0D9</accession>